<dbReference type="Pfam" id="PF00895">
    <property type="entry name" value="ATP-synt_8"/>
    <property type="match status" value="1"/>
</dbReference>
<evidence type="ECO:0000256" key="6">
    <source>
        <dbReference type="ARBA" id="ARBA00022692"/>
    </source>
</evidence>
<evidence type="ECO:0000256" key="2">
    <source>
        <dbReference type="ARBA" id="ARBA00008892"/>
    </source>
</evidence>
<evidence type="ECO:0000256" key="11">
    <source>
        <dbReference type="ARBA" id="ARBA00023136"/>
    </source>
</evidence>
<evidence type="ECO:0000256" key="7">
    <source>
        <dbReference type="ARBA" id="ARBA00022781"/>
    </source>
</evidence>
<dbReference type="GO" id="GO:0015986">
    <property type="term" value="P:proton motive force-driven ATP synthesis"/>
    <property type="evidence" value="ECO:0007669"/>
    <property type="project" value="InterPro"/>
</dbReference>
<keyword evidence="9 12" id="KW-0406">Ion transport</keyword>
<evidence type="ECO:0000256" key="8">
    <source>
        <dbReference type="ARBA" id="ARBA00022989"/>
    </source>
</evidence>
<evidence type="ECO:0000256" key="5">
    <source>
        <dbReference type="ARBA" id="ARBA00022547"/>
    </source>
</evidence>
<gene>
    <name evidence="14" type="primary">atp8</name>
</gene>
<dbReference type="GO" id="GO:0031966">
    <property type="term" value="C:mitochondrial membrane"/>
    <property type="evidence" value="ECO:0007669"/>
    <property type="project" value="UniProtKB-SubCell"/>
</dbReference>
<protein>
    <recommendedName>
        <fullName evidence="12">ATP synthase complex subunit 8</fullName>
    </recommendedName>
</protein>
<name>A0A343A4A8_9COLE</name>
<dbReference type="RefSeq" id="YP_009441802.1">
    <property type="nucleotide sequence ID" value="NC_036278.1"/>
</dbReference>
<dbReference type="InterPro" id="IPR001421">
    <property type="entry name" value="ATP8_metazoa"/>
</dbReference>
<keyword evidence="11 13" id="KW-0472">Membrane</keyword>
<evidence type="ECO:0000313" key="14">
    <source>
        <dbReference type="EMBL" id="AOY39386.1"/>
    </source>
</evidence>
<evidence type="ECO:0000256" key="3">
    <source>
        <dbReference type="ARBA" id="ARBA00011291"/>
    </source>
</evidence>
<evidence type="ECO:0000256" key="1">
    <source>
        <dbReference type="ARBA" id="ARBA00004304"/>
    </source>
</evidence>
<comment type="similarity">
    <text evidence="2 12">Belongs to the ATPase protein 8 family.</text>
</comment>
<comment type="subunit">
    <text evidence="3">F-type ATPases have 2 components, CF(1) - the catalytic core - and CF(0) - the membrane proton channel.</text>
</comment>
<dbReference type="AlphaFoldDB" id="A0A343A4A8"/>
<keyword evidence="4 12" id="KW-0813">Transport</keyword>
<evidence type="ECO:0000256" key="10">
    <source>
        <dbReference type="ARBA" id="ARBA00023128"/>
    </source>
</evidence>
<keyword evidence="7 12" id="KW-0375">Hydrogen ion transport</keyword>
<evidence type="ECO:0000256" key="4">
    <source>
        <dbReference type="ARBA" id="ARBA00022448"/>
    </source>
</evidence>
<accession>A0A343A4A8</accession>
<dbReference type="EMBL" id="KX035155">
    <property type="protein sequence ID" value="AOY39386.1"/>
    <property type="molecule type" value="Genomic_DNA"/>
</dbReference>
<keyword evidence="5 12" id="KW-0138">CF(0)</keyword>
<comment type="subcellular location">
    <subcellularLocation>
        <location evidence="1 12">Mitochondrion membrane</location>
        <topology evidence="1 12">Single-pass membrane protein</topology>
    </subcellularLocation>
</comment>
<dbReference type="GO" id="GO:0015078">
    <property type="term" value="F:proton transmembrane transporter activity"/>
    <property type="evidence" value="ECO:0007669"/>
    <property type="project" value="InterPro"/>
</dbReference>
<dbReference type="GO" id="GO:0045259">
    <property type="term" value="C:proton-transporting ATP synthase complex"/>
    <property type="evidence" value="ECO:0007669"/>
    <property type="project" value="UniProtKB-KW"/>
</dbReference>
<evidence type="ECO:0000256" key="12">
    <source>
        <dbReference type="RuleBase" id="RU003661"/>
    </source>
</evidence>
<feature type="transmembrane region" description="Helical" evidence="13">
    <location>
        <begin position="12"/>
        <end position="31"/>
    </location>
</feature>
<keyword evidence="6 12" id="KW-0812">Transmembrane</keyword>
<proteinExistence type="inferred from homology"/>
<reference evidence="14" key="1">
    <citation type="submission" date="2016-04" db="EMBL/GenBank/DDBJ databases">
        <title>Mitochondria of unsequenced beetle families.</title>
        <authorList>
            <person name="Linard B."/>
            <person name="Andujar C."/>
            <person name="Arribas P."/>
            <person name="Vogler A.P."/>
        </authorList>
    </citation>
    <scope>NUCLEOTIDE SEQUENCE</scope>
</reference>
<organism evidence="14">
    <name type="scientific">Eucinetus haemorrhoidalis</name>
    <dbReference type="NCBI Taxonomy" id="1490181"/>
    <lineage>
        <taxon>Eukaryota</taxon>
        <taxon>Metazoa</taxon>
        <taxon>Ecdysozoa</taxon>
        <taxon>Arthropoda</taxon>
        <taxon>Hexapoda</taxon>
        <taxon>Insecta</taxon>
        <taxon>Pterygota</taxon>
        <taxon>Neoptera</taxon>
        <taxon>Endopterygota</taxon>
        <taxon>Coleoptera</taxon>
        <taxon>Polyphaga</taxon>
        <taxon>Elateriformia</taxon>
        <taxon>Scirtoidea</taxon>
        <taxon>Eucinetidae</taxon>
        <taxon>Eucinetus</taxon>
    </lineage>
</organism>
<evidence type="ECO:0000256" key="13">
    <source>
        <dbReference type="SAM" id="Phobius"/>
    </source>
</evidence>
<dbReference type="GeneID" id="34947768"/>
<sequence>MPQMSPLNWFMLLIYMIMIFMLFNSINYYIFQKNNTINKIKKINLNKFTWMW</sequence>
<keyword evidence="8 13" id="KW-1133">Transmembrane helix</keyword>
<evidence type="ECO:0000256" key="9">
    <source>
        <dbReference type="ARBA" id="ARBA00023065"/>
    </source>
</evidence>
<geneLocation type="mitochondrion" evidence="14"/>
<keyword evidence="10 12" id="KW-0496">Mitochondrion</keyword>